<keyword evidence="3" id="KW-1003">Cell membrane</keyword>
<evidence type="ECO:0000313" key="10">
    <source>
        <dbReference type="Proteomes" id="UP001165667"/>
    </source>
</evidence>
<feature type="transmembrane region" description="Helical" evidence="7">
    <location>
        <begin position="454"/>
        <end position="476"/>
    </location>
</feature>
<dbReference type="InterPro" id="IPR011701">
    <property type="entry name" value="MFS"/>
</dbReference>
<feature type="transmembrane region" description="Helical" evidence="7">
    <location>
        <begin position="170"/>
        <end position="189"/>
    </location>
</feature>
<evidence type="ECO:0000256" key="4">
    <source>
        <dbReference type="ARBA" id="ARBA00022692"/>
    </source>
</evidence>
<dbReference type="Gene3D" id="1.20.1250.20">
    <property type="entry name" value="MFS general substrate transporter like domains"/>
    <property type="match status" value="1"/>
</dbReference>
<keyword evidence="2" id="KW-0813">Transport</keyword>
<dbReference type="Pfam" id="PF07690">
    <property type="entry name" value="MFS_1"/>
    <property type="match status" value="1"/>
</dbReference>
<feature type="transmembrane region" description="Helical" evidence="7">
    <location>
        <begin position="239"/>
        <end position="260"/>
    </location>
</feature>
<evidence type="ECO:0000259" key="8">
    <source>
        <dbReference type="PROSITE" id="PS50850"/>
    </source>
</evidence>
<evidence type="ECO:0000313" key="9">
    <source>
        <dbReference type="EMBL" id="MCW6508367.1"/>
    </source>
</evidence>
<dbReference type="PROSITE" id="PS50850">
    <property type="entry name" value="MFS"/>
    <property type="match status" value="1"/>
</dbReference>
<dbReference type="InterPro" id="IPR036259">
    <property type="entry name" value="MFS_trans_sf"/>
</dbReference>
<feature type="transmembrane region" description="Helical" evidence="7">
    <location>
        <begin position="145"/>
        <end position="164"/>
    </location>
</feature>
<comment type="subcellular location">
    <subcellularLocation>
        <location evidence="1">Cell membrane</location>
        <topology evidence="1">Multi-pass membrane protein</topology>
    </subcellularLocation>
</comment>
<keyword evidence="4 7" id="KW-0812">Transmembrane</keyword>
<feature type="transmembrane region" description="Helical" evidence="7">
    <location>
        <begin position="343"/>
        <end position="361"/>
    </location>
</feature>
<feature type="transmembrane region" description="Helical" evidence="7">
    <location>
        <begin position="413"/>
        <end position="434"/>
    </location>
</feature>
<evidence type="ECO:0000256" key="3">
    <source>
        <dbReference type="ARBA" id="ARBA00022475"/>
    </source>
</evidence>
<feature type="transmembrane region" description="Helical" evidence="7">
    <location>
        <begin position="116"/>
        <end position="133"/>
    </location>
</feature>
<dbReference type="Proteomes" id="UP001165667">
    <property type="component" value="Unassembled WGS sequence"/>
</dbReference>
<organism evidence="9 10">
    <name type="scientific">Lichenifustis flavocetrariae</name>
    <dbReference type="NCBI Taxonomy" id="2949735"/>
    <lineage>
        <taxon>Bacteria</taxon>
        <taxon>Pseudomonadati</taxon>
        <taxon>Pseudomonadota</taxon>
        <taxon>Alphaproteobacteria</taxon>
        <taxon>Hyphomicrobiales</taxon>
        <taxon>Lichenihabitantaceae</taxon>
        <taxon>Lichenifustis</taxon>
    </lineage>
</organism>
<dbReference type="Gene3D" id="1.20.1720.10">
    <property type="entry name" value="Multidrug resistance protein D"/>
    <property type="match status" value="1"/>
</dbReference>
<dbReference type="AlphaFoldDB" id="A0AA41Z311"/>
<dbReference type="GO" id="GO:0005886">
    <property type="term" value="C:plasma membrane"/>
    <property type="evidence" value="ECO:0007669"/>
    <property type="project" value="UniProtKB-SubCell"/>
</dbReference>
<reference evidence="9" key="1">
    <citation type="submission" date="2022-05" db="EMBL/GenBank/DDBJ databases">
        <authorList>
            <person name="Pankratov T."/>
        </authorList>
    </citation>
    <scope>NUCLEOTIDE SEQUENCE</scope>
    <source>
        <strain evidence="9">BP6-180914</strain>
    </source>
</reference>
<gene>
    <name evidence="9" type="ORF">M8523_10070</name>
</gene>
<dbReference type="FunFam" id="1.20.1720.10:FF:000004">
    <property type="entry name" value="EmrB/QacA family drug resistance transporter"/>
    <property type="match status" value="1"/>
</dbReference>
<sequence length="503" mass="53421">MNAPPGVSRPETRLTDSQIRSIVIGLMAAMLLAALDQTIVATAMPTIGRELGDADNLPWVVTAYLLASTVVTPLYGKFSDIHGRRISLLIAITTFMVGSLACALAPTMLALAAARALQGFGGGGLISLAQTIIGDIMSPKERARYQVLIASVFVLSSLAGPLLGGFMAEHLHWSSIFWINLPIGIAALAMTNNKLKLLPRHERRHRLDYLGAVLLIGATVTLLLALSWAGIRYAWTSEVILSLLICSAVGWTLFVLRLMYAREPLIPLTVLSDRVVYSATLAACFAMGTFIGLTIYVPIYLEGVIGYTASESGVALIPLMVGTVTGATLSGRSMTYFKHYKRVPLAAMLISVGACACLAIFVGRLSRGELEGLLLLISLGLGTILPLATITIQNTVPLHQLGTATASMNFFRSLGGALIVAAFGSILLGGVSAGGHHDAASIIKGNDAAHLAAIFRNVFMAADAGLLLALLFLAILEERPLMDRRRQVQEAGLEGQMPHPVME</sequence>
<evidence type="ECO:0000256" key="5">
    <source>
        <dbReference type="ARBA" id="ARBA00022989"/>
    </source>
</evidence>
<name>A0AA41Z311_9HYPH</name>
<keyword evidence="5 7" id="KW-1133">Transmembrane helix</keyword>
<evidence type="ECO:0000256" key="2">
    <source>
        <dbReference type="ARBA" id="ARBA00022448"/>
    </source>
</evidence>
<evidence type="ECO:0000256" key="7">
    <source>
        <dbReference type="SAM" id="Phobius"/>
    </source>
</evidence>
<feature type="transmembrane region" description="Helical" evidence="7">
    <location>
        <begin position="21"/>
        <end position="44"/>
    </location>
</feature>
<feature type="transmembrane region" description="Helical" evidence="7">
    <location>
        <begin position="281"/>
        <end position="301"/>
    </location>
</feature>
<feature type="transmembrane region" description="Helical" evidence="7">
    <location>
        <begin position="88"/>
        <end position="110"/>
    </location>
</feature>
<accession>A0AA41Z311</accession>
<keyword evidence="10" id="KW-1185">Reference proteome</keyword>
<keyword evidence="6 7" id="KW-0472">Membrane</keyword>
<dbReference type="CDD" id="cd17502">
    <property type="entry name" value="MFS_Azr1_MDR_like"/>
    <property type="match status" value="1"/>
</dbReference>
<dbReference type="EMBL" id="JAMOIM010000005">
    <property type="protein sequence ID" value="MCW6508367.1"/>
    <property type="molecule type" value="Genomic_DNA"/>
</dbReference>
<evidence type="ECO:0000256" key="6">
    <source>
        <dbReference type="ARBA" id="ARBA00023136"/>
    </source>
</evidence>
<dbReference type="GO" id="GO:0022857">
    <property type="term" value="F:transmembrane transporter activity"/>
    <property type="evidence" value="ECO:0007669"/>
    <property type="project" value="InterPro"/>
</dbReference>
<dbReference type="InterPro" id="IPR020846">
    <property type="entry name" value="MFS_dom"/>
</dbReference>
<dbReference type="PANTHER" id="PTHR23501:SF197">
    <property type="entry name" value="COMD"/>
    <property type="match status" value="1"/>
</dbReference>
<feature type="transmembrane region" description="Helical" evidence="7">
    <location>
        <begin position="56"/>
        <end position="76"/>
    </location>
</feature>
<protein>
    <submittedName>
        <fullName evidence="9">MFS transporter</fullName>
    </submittedName>
</protein>
<proteinExistence type="predicted"/>
<comment type="caution">
    <text evidence="9">The sequence shown here is derived from an EMBL/GenBank/DDBJ whole genome shotgun (WGS) entry which is preliminary data.</text>
</comment>
<evidence type="ECO:0000256" key="1">
    <source>
        <dbReference type="ARBA" id="ARBA00004651"/>
    </source>
</evidence>
<feature type="domain" description="Major facilitator superfamily (MFS) profile" evidence="8">
    <location>
        <begin position="22"/>
        <end position="481"/>
    </location>
</feature>
<feature type="transmembrane region" description="Helical" evidence="7">
    <location>
        <begin position="209"/>
        <end position="233"/>
    </location>
</feature>
<dbReference type="SUPFAM" id="SSF103473">
    <property type="entry name" value="MFS general substrate transporter"/>
    <property type="match status" value="1"/>
</dbReference>
<dbReference type="RefSeq" id="WP_282584730.1">
    <property type="nucleotide sequence ID" value="NZ_JAMOIM010000005.1"/>
</dbReference>
<feature type="transmembrane region" description="Helical" evidence="7">
    <location>
        <begin position="373"/>
        <end position="392"/>
    </location>
</feature>
<feature type="transmembrane region" description="Helical" evidence="7">
    <location>
        <begin position="313"/>
        <end position="331"/>
    </location>
</feature>
<dbReference type="PANTHER" id="PTHR23501">
    <property type="entry name" value="MAJOR FACILITATOR SUPERFAMILY"/>
    <property type="match status" value="1"/>
</dbReference>